<feature type="transmembrane region" description="Helical" evidence="9">
    <location>
        <begin position="6"/>
        <end position="30"/>
    </location>
</feature>
<dbReference type="GO" id="GO:0005886">
    <property type="term" value="C:plasma membrane"/>
    <property type="evidence" value="ECO:0007669"/>
    <property type="project" value="UniProtKB-SubCell"/>
</dbReference>
<dbReference type="Proteomes" id="UP000196475">
    <property type="component" value="Unassembled WGS sequence"/>
</dbReference>
<proteinExistence type="inferred from homology"/>
<name>A0A1Y3PBA0_9BACI</name>
<dbReference type="InterPro" id="IPR001851">
    <property type="entry name" value="ABC_transp_permease"/>
</dbReference>
<sequence>MEGCLLVWQLIVSGLIFGCIYGLAALGLVLIYRTTDVVNFAQGEMAMVTTFVAYVFLEKQGFSYGVSFLLALLFAAVFGMVVQFLFMRPVQQAPVLNQIVLTLGLYMVFHGLAGIIWGYTPTSFPEAVPGSPYQLAGIYVTPNELFVVAVTLALMLLFFAVFRYTKIGLAMRATSQDTMTSELMGIQVSSVFTWTWVVGTVLGGVAGMLTAPTTMLDPNFMADVLIMAFAAAVLGGFISLPGAILGGLIIGVVGNLITFYVSAELKTAFIFLLIILILYVRPTGLFGARVINKV</sequence>
<gene>
    <name evidence="10" type="ORF">BAA01_05635</name>
</gene>
<feature type="transmembrane region" description="Helical" evidence="9">
    <location>
        <begin position="37"/>
        <end position="56"/>
    </location>
</feature>
<dbReference type="Pfam" id="PF02653">
    <property type="entry name" value="BPD_transp_2"/>
    <property type="match status" value="1"/>
</dbReference>
<protein>
    <submittedName>
        <fullName evidence="10">Branched-chain amino acid ABC transporter permease</fullName>
    </submittedName>
</protein>
<dbReference type="GO" id="GO:0006865">
    <property type="term" value="P:amino acid transport"/>
    <property type="evidence" value="ECO:0007669"/>
    <property type="project" value="UniProtKB-KW"/>
</dbReference>
<evidence type="ECO:0000256" key="2">
    <source>
        <dbReference type="ARBA" id="ARBA00022448"/>
    </source>
</evidence>
<comment type="caution">
    <text evidence="10">The sequence shown here is derived from an EMBL/GenBank/DDBJ whole genome shotgun (WGS) entry which is preliminary data.</text>
</comment>
<feature type="transmembrane region" description="Helical" evidence="9">
    <location>
        <begin position="220"/>
        <end position="238"/>
    </location>
</feature>
<keyword evidence="4 9" id="KW-0812">Transmembrane</keyword>
<keyword evidence="6 9" id="KW-1133">Transmembrane helix</keyword>
<dbReference type="EMBL" id="LZRT01000121">
    <property type="protein sequence ID" value="OUM84623.1"/>
    <property type="molecule type" value="Genomic_DNA"/>
</dbReference>
<evidence type="ECO:0000256" key="1">
    <source>
        <dbReference type="ARBA" id="ARBA00004651"/>
    </source>
</evidence>
<evidence type="ECO:0000313" key="10">
    <source>
        <dbReference type="EMBL" id="OUM84623.1"/>
    </source>
</evidence>
<dbReference type="PANTHER" id="PTHR11795:SF451">
    <property type="entry name" value="ABC TRANSPORTER PERMEASE PROTEIN"/>
    <property type="match status" value="1"/>
</dbReference>
<keyword evidence="7 9" id="KW-0472">Membrane</keyword>
<feature type="transmembrane region" description="Helical" evidence="9">
    <location>
        <begin position="99"/>
        <end position="119"/>
    </location>
</feature>
<evidence type="ECO:0000256" key="9">
    <source>
        <dbReference type="SAM" id="Phobius"/>
    </source>
</evidence>
<keyword evidence="3" id="KW-1003">Cell membrane</keyword>
<comment type="similarity">
    <text evidence="8">Belongs to the binding-protein-dependent transport system permease family. LivHM subfamily.</text>
</comment>
<keyword evidence="2" id="KW-0813">Transport</keyword>
<dbReference type="GO" id="GO:0022857">
    <property type="term" value="F:transmembrane transporter activity"/>
    <property type="evidence" value="ECO:0007669"/>
    <property type="project" value="InterPro"/>
</dbReference>
<dbReference type="CDD" id="cd06582">
    <property type="entry name" value="TM_PBP1_LivH_like"/>
    <property type="match status" value="1"/>
</dbReference>
<evidence type="ECO:0000256" key="8">
    <source>
        <dbReference type="ARBA" id="ARBA00037998"/>
    </source>
</evidence>
<dbReference type="InterPro" id="IPR052157">
    <property type="entry name" value="BCAA_transport_permease"/>
</dbReference>
<accession>A0A1Y3PBA0</accession>
<feature type="transmembrane region" description="Helical" evidence="9">
    <location>
        <begin position="139"/>
        <end position="162"/>
    </location>
</feature>
<feature type="transmembrane region" description="Helical" evidence="9">
    <location>
        <begin position="269"/>
        <end position="291"/>
    </location>
</feature>
<dbReference type="AlphaFoldDB" id="A0A1Y3PBA0"/>
<comment type="subcellular location">
    <subcellularLocation>
        <location evidence="1">Cell membrane</location>
        <topology evidence="1">Multi-pass membrane protein</topology>
    </subcellularLocation>
</comment>
<evidence type="ECO:0000256" key="4">
    <source>
        <dbReference type="ARBA" id="ARBA00022692"/>
    </source>
</evidence>
<keyword evidence="5" id="KW-0029">Amino-acid transport</keyword>
<feature type="transmembrane region" description="Helical" evidence="9">
    <location>
        <begin position="183"/>
        <end position="208"/>
    </location>
</feature>
<feature type="transmembrane region" description="Helical" evidence="9">
    <location>
        <begin position="62"/>
        <end position="87"/>
    </location>
</feature>
<evidence type="ECO:0000256" key="5">
    <source>
        <dbReference type="ARBA" id="ARBA00022970"/>
    </source>
</evidence>
<dbReference type="PANTHER" id="PTHR11795">
    <property type="entry name" value="BRANCHED-CHAIN AMINO ACID TRANSPORT SYSTEM PERMEASE PROTEIN LIVH"/>
    <property type="match status" value="1"/>
</dbReference>
<evidence type="ECO:0000313" key="11">
    <source>
        <dbReference type="Proteomes" id="UP000196475"/>
    </source>
</evidence>
<evidence type="ECO:0000256" key="6">
    <source>
        <dbReference type="ARBA" id="ARBA00022989"/>
    </source>
</evidence>
<evidence type="ECO:0000256" key="7">
    <source>
        <dbReference type="ARBA" id="ARBA00023136"/>
    </source>
</evidence>
<reference evidence="11" key="1">
    <citation type="submission" date="2016-06" db="EMBL/GenBank/DDBJ databases">
        <authorList>
            <person name="Nascimento L."/>
            <person name="Pereira R.V."/>
            <person name="Martins L.F."/>
            <person name="Quaggio R.B."/>
            <person name="Silva A.M."/>
            <person name="Setubal J.C."/>
        </authorList>
    </citation>
    <scope>NUCLEOTIDE SEQUENCE [LARGE SCALE GENOMIC DNA]</scope>
</reference>
<organism evidence="10 11">
    <name type="scientific">Bacillus thermozeamaize</name>
    <dbReference type="NCBI Taxonomy" id="230954"/>
    <lineage>
        <taxon>Bacteria</taxon>
        <taxon>Bacillati</taxon>
        <taxon>Bacillota</taxon>
        <taxon>Bacilli</taxon>
        <taxon>Bacillales</taxon>
        <taxon>Bacillaceae</taxon>
        <taxon>Bacillus</taxon>
    </lineage>
</organism>
<evidence type="ECO:0000256" key="3">
    <source>
        <dbReference type="ARBA" id="ARBA00022475"/>
    </source>
</evidence>